<organism evidence="1 2">
    <name type="scientific">Macrosiphum euphorbiae</name>
    <name type="common">potato aphid</name>
    <dbReference type="NCBI Taxonomy" id="13131"/>
    <lineage>
        <taxon>Eukaryota</taxon>
        <taxon>Metazoa</taxon>
        <taxon>Ecdysozoa</taxon>
        <taxon>Arthropoda</taxon>
        <taxon>Hexapoda</taxon>
        <taxon>Insecta</taxon>
        <taxon>Pterygota</taxon>
        <taxon>Neoptera</taxon>
        <taxon>Paraneoptera</taxon>
        <taxon>Hemiptera</taxon>
        <taxon>Sternorrhyncha</taxon>
        <taxon>Aphidomorpha</taxon>
        <taxon>Aphidoidea</taxon>
        <taxon>Aphididae</taxon>
        <taxon>Macrosiphini</taxon>
        <taxon>Macrosiphum</taxon>
    </lineage>
</organism>
<keyword evidence="2" id="KW-1185">Reference proteome</keyword>
<evidence type="ECO:0000313" key="2">
    <source>
        <dbReference type="Proteomes" id="UP001160148"/>
    </source>
</evidence>
<reference evidence="1 2" key="1">
    <citation type="submission" date="2023-01" db="EMBL/GenBank/DDBJ databases">
        <authorList>
            <person name="Whitehead M."/>
        </authorList>
    </citation>
    <scope>NUCLEOTIDE SEQUENCE [LARGE SCALE GENOMIC DNA]</scope>
</reference>
<evidence type="ECO:0000313" key="1">
    <source>
        <dbReference type="EMBL" id="CAI6358154.1"/>
    </source>
</evidence>
<dbReference type="Proteomes" id="UP001160148">
    <property type="component" value="Unassembled WGS sequence"/>
</dbReference>
<evidence type="ECO:0008006" key="3">
    <source>
        <dbReference type="Google" id="ProtNLM"/>
    </source>
</evidence>
<dbReference type="AlphaFoldDB" id="A0AAV0WQ58"/>
<dbReference type="EMBL" id="CARXXK010000002">
    <property type="protein sequence ID" value="CAI6358154.1"/>
    <property type="molecule type" value="Genomic_DNA"/>
</dbReference>
<proteinExistence type="predicted"/>
<accession>A0AAV0WQ58</accession>
<dbReference type="PANTHER" id="PTHR33053">
    <property type="entry name" value="PROTEIN, PUTATIVE-RELATED"/>
    <property type="match status" value="1"/>
</dbReference>
<comment type="caution">
    <text evidence="1">The sequence shown here is derived from an EMBL/GenBank/DDBJ whole genome shotgun (WGS) entry which is preliminary data.</text>
</comment>
<gene>
    <name evidence="1" type="ORF">MEUPH1_LOCUS13702</name>
</gene>
<dbReference type="PANTHER" id="PTHR33053:SF24">
    <property type="entry name" value="TRANSPOSASE DOMAIN-CONTAINING PROTEIN"/>
    <property type="match status" value="1"/>
</dbReference>
<sequence>MAFTGVHAPLRTDTSLRIKSDDEYHKGVSPLERLPINIIQTVCLDYMHVVCSGVMKRLLKFWVLGSQQVRMLKTNLELCNTELIKLREYFNSEFSRLPRSLNDILFYKATEFKMFLLYTGPIILKGRIKKMYTYIL</sequence>
<name>A0AAV0WQ58_9HEMI</name>
<protein>
    <recommendedName>
        <fullName evidence="3">Maturase K</fullName>
    </recommendedName>
</protein>